<feature type="region of interest" description="Disordered" evidence="1">
    <location>
        <begin position="288"/>
        <end position="338"/>
    </location>
</feature>
<organism evidence="4 5">
    <name type="scientific">Eimeria brunetti</name>
    <dbReference type="NCBI Taxonomy" id="51314"/>
    <lineage>
        <taxon>Eukaryota</taxon>
        <taxon>Sar</taxon>
        <taxon>Alveolata</taxon>
        <taxon>Apicomplexa</taxon>
        <taxon>Conoidasida</taxon>
        <taxon>Coccidia</taxon>
        <taxon>Eucoccidiorida</taxon>
        <taxon>Eimeriorina</taxon>
        <taxon>Eimeriidae</taxon>
        <taxon>Eimeria</taxon>
    </lineage>
</organism>
<feature type="region of interest" description="Disordered" evidence="1">
    <location>
        <begin position="360"/>
        <end position="379"/>
    </location>
</feature>
<dbReference type="AlphaFoldDB" id="U6LU62"/>
<sequence length="886" mass="94270">MARRPQDKLEAAAEAAGAAAAAAAASVWRFFEDDSVLKQDAVESINAVCDSGAQNIVVEKQETPAVATGTATAAKLARFRESAAPTVSDTSTAFAAAPADGGSGNLSNRDRNSNSSDSSTTATSKDTSPLGPRGVTDELSAPAACTNSNISSSANNVDSDSVTDSSLSGSCSSSSNECNNGCGGDSSSRKGGEFTSALRILGNVGNRVLAESPHQPQQQEQHQQKLLLQGTTEEPQSHEGIQSAAPVEAATVQIDAAAVATAPGVAAAAAVVAAAIAAAEAGVRGCSYSELSSNSNSNSSTTHYQTSTTPEAVQVAHRLPQQQQQEKQLHQGRDDNSVNASAANTTAAVGLGEAAGSAAEVATAPHATAEANQGEGTHTAVTTGAAEARAGAGIHKLVESRLGYATDIGGQLQQTAQQTAAKKHPEEGKQHPKLCIKVKGYAAADASTPSWYRHKRHTFIFSYSGKPVYSRYGKEENLGAFAGALSAIVSKLERFRGDKPPDVVRHFRCFGGRFVFLPRGPFYLALFDRQSINNNVARAYLMLLHRQLVCILTKEVERTLLIRPSFDVRPLMGGTDGIFRGLHRHYFNSMLSVLLPVLLESNCAAVATAAPAGAGAAAPSSAAEQLQLQQQQQEQQAAALSISGAFEALPLSSTMRHIATTAVKNGPTPNVLASMLLAEQRVVSVSYAKGYELSSTDVCLLTNFSSILPVLRERFSVFHLLTDSIRFHHLANHCNKLFAMLTNTGCLAAIETSLEYAPYALPRCLWGEIALVHCALFVPSLSQYFSSAFGDDYKTDVSKQQRVYTLYTSAAELIQNAKRPAHSFVETTDEKVYVWLTVEFFFFCCVPRWINVSTTLVEQLAKWIREQQPFLFITDTPPLVHTPQQK</sequence>
<gene>
    <name evidence="4" type="ORF">EBH_0002900</name>
</gene>
<dbReference type="PRINTS" id="PR01546">
    <property type="entry name" value="YEAST73DUF"/>
</dbReference>
<dbReference type="GO" id="GO:0006623">
    <property type="term" value="P:protein targeting to vacuole"/>
    <property type="evidence" value="ECO:0007669"/>
    <property type="project" value="InterPro"/>
</dbReference>
<dbReference type="OrthoDB" id="272411at2759"/>
<accession>U6LU62</accession>
<feature type="domain" description="FUZ/MON1/HPS1 third Longin" evidence="3">
    <location>
        <begin position="780"/>
        <end position="867"/>
    </location>
</feature>
<dbReference type="Proteomes" id="UP000030750">
    <property type="component" value="Unassembled WGS sequence"/>
</dbReference>
<protein>
    <submittedName>
        <fullName evidence="4">Uncharacterized protein</fullName>
    </submittedName>
</protein>
<proteinExistence type="predicted"/>
<feature type="region of interest" description="Disordered" evidence="1">
    <location>
        <begin position="87"/>
        <end position="190"/>
    </location>
</feature>
<feature type="compositionally biased region" description="Low complexity" evidence="1">
    <location>
        <begin position="288"/>
        <end position="309"/>
    </location>
</feature>
<dbReference type="Pfam" id="PF19036">
    <property type="entry name" value="Fuz_longin_1"/>
    <property type="match status" value="1"/>
</dbReference>
<evidence type="ECO:0000259" key="2">
    <source>
        <dbReference type="Pfam" id="PF19036"/>
    </source>
</evidence>
<feature type="domain" description="FUZ/MON1/HPS1 first Longin" evidence="2">
    <location>
        <begin position="456"/>
        <end position="578"/>
    </location>
</feature>
<feature type="compositionally biased region" description="Basic and acidic residues" evidence="1">
    <location>
        <begin position="327"/>
        <end position="336"/>
    </location>
</feature>
<evidence type="ECO:0000313" key="4">
    <source>
        <dbReference type="EMBL" id="CDJ52134.1"/>
    </source>
</evidence>
<reference evidence="4" key="2">
    <citation type="submission" date="2013-10" db="EMBL/GenBank/DDBJ databases">
        <authorList>
            <person name="Aslett M."/>
        </authorList>
    </citation>
    <scope>NUCLEOTIDE SEQUENCE [LARGE SCALE GENOMIC DNA]</scope>
    <source>
        <strain evidence="4">Houghton</strain>
    </source>
</reference>
<name>U6LU62_9EIME</name>
<evidence type="ECO:0000256" key="1">
    <source>
        <dbReference type="SAM" id="MobiDB-lite"/>
    </source>
</evidence>
<evidence type="ECO:0000259" key="3">
    <source>
        <dbReference type="Pfam" id="PF19038"/>
    </source>
</evidence>
<dbReference type="VEuPathDB" id="ToxoDB:EBH_0002900"/>
<feature type="compositionally biased region" description="Low complexity" evidence="1">
    <location>
        <begin position="145"/>
        <end position="180"/>
    </location>
</feature>
<dbReference type="PANTHER" id="PTHR13027:SF7">
    <property type="entry name" value="VACUOLAR FUSION PROTEIN MON1 HOMOLOG"/>
    <property type="match status" value="1"/>
</dbReference>
<dbReference type="InterPro" id="IPR043970">
    <property type="entry name" value="FUZ/MON1/HPS1_longin_3"/>
</dbReference>
<keyword evidence="5" id="KW-1185">Reference proteome</keyword>
<reference evidence="4" key="1">
    <citation type="submission" date="2013-10" db="EMBL/GenBank/DDBJ databases">
        <title>Genomic analysis of the causative agents of coccidiosis in chickens.</title>
        <authorList>
            <person name="Reid A.J."/>
            <person name="Blake D."/>
            <person name="Billington K."/>
            <person name="Browne H."/>
            <person name="Dunn M."/>
            <person name="Hung S."/>
            <person name="Kawahara F."/>
            <person name="Miranda-Saavedra D."/>
            <person name="Mourier T."/>
            <person name="Nagra H."/>
            <person name="Otto T.D."/>
            <person name="Rawlings N."/>
            <person name="Sanchez A."/>
            <person name="Sanders M."/>
            <person name="Subramaniam C."/>
            <person name="Tay Y."/>
            <person name="Dear P."/>
            <person name="Doerig C."/>
            <person name="Gruber A."/>
            <person name="Parkinson J."/>
            <person name="Shirley M."/>
            <person name="Wan K.L."/>
            <person name="Berriman M."/>
            <person name="Tomley F."/>
            <person name="Pain A."/>
        </authorList>
    </citation>
    <scope>NUCLEOTIDE SEQUENCE [LARGE SCALE GENOMIC DNA]</scope>
    <source>
        <strain evidence="4">Houghton</strain>
    </source>
</reference>
<dbReference type="InterPro" id="IPR043972">
    <property type="entry name" value="FUZ/MON1/HPS1_longin_1"/>
</dbReference>
<dbReference type="Pfam" id="PF19038">
    <property type="entry name" value="Fuz_longin_3"/>
    <property type="match status" value="1"/>
</dbReference>
<feature type="compositionally biased region" description="Low complexity" evidence="1">
    <location>
        <begin position="360"/>
        <end position="371"/>
    </location>
</feature>
<dbReference type="GO" id="GO:0016192">
    <property type="term" value="P:vesicle-mediated transport"/>
    <property type="evidence" value="ECO:0007669"/>
    <property type="project" value="InterPro"/>
</dbReference>
<feature type="compositionally biased region" description="Low complexity" evidence="1">
    <location>
        <begin position="113"/>
        <end position="128"/>
    </location>
</feature>
<dbReference type="PANTHER" id="PTHR13027">
    <property type="entry name" value="SAND PROTEIN-RELATED"/>
    <property type="match status" value="1"/>
</dbReference>
<dbReference type="EMBL" id="HG713077">
    <property type="protein sequence ID" value="CDJ52134.1"/>
    <property type="molecule type" value="Genomic_DNA"/>
</dbReference>
<evidence type="ECO:0000313" key="5">
    <source>
        <dbReference type="Proteomes" id="UP000030750"/>
    </source>
</evidence>
<dbReference type="InterPro" id="IPR004353">
    <property type="entry name" value="Mon1"/>
</dbReference>